<dbReference type="PANTHER" id="PTHR28076:SF1">
    <property type="entry name" value="PROSPORE MEMBRANE ADAPTER PROTEIN SPO71"/>
    <property type="match status" value="1"/>
</dbReference>
<dbReference type="SMART" id="SM01316">
    <property type="entry name" value="Spo7_2_N"/>
    <property type="match status" value="1"/>
</dbReference>
<accession>A0A6A7C256</accession>
<dbReference type="InterPro" id="IPR001849">
    <property type="entry name" value="PH_domain"/>
</dbReference>
<name>A0A6A7C256_9PEZI</name>
<dbReference type="Pfam" id="PF23207">
    <property type="entry name" value="PH_SPO71"/>
    <property type="match status" value="1"/>
</dbReference>
<dbReference type="SUPFAM" id="SSF50729">
    <property type="entry name" value="PH domain-like"/>
    <property type="match status" value="2"/>
</dbReference>
<feature type="compositionally biased region" description="Polar residues" evidence="1">
    <location>
        <begin position="52"/>
        <end position="97"/>
    </location>
</feature>
<dbReference type="GO" id="GO:0005628">
    <property type="term" value="C:prospore membrane"/>
    <property type="evidence" value="ECO:0007669"/>
    <property type="project" value="TreeGrafter"/>
</dbReference>
<dbReference type="PANTHER" id="PTHR28076">
    <property type="entry name" value="SPORULATION-SPECIFIC PROTEIN 71"/>
    <property type="match status" value="1"/>
</dbReference>
<evidence type="ECO:0000313" key="3">
    <source>
        <dbReference type="EMBL" id="KAF2861666.1"/>
    </source>
</evidence>
<dbReference type="Gene3D" id="2.30.29.30">
    <property type="entry name" value="Pleckstrin-homology domain (PH domain)/Phosphotyrosine-binding domain (PTB)"/>
    <property type="match status" value="1"/>
</dbReference>
<dbReference type="OrthoDB" id="5579281at2759"/>
<dbReference type="InterPro" id="IPR029217">
    <property type="entry name" value="Spo7_2_N"/>
</dbReference>
<dbReference type="AlphaFoldDB" id="A0A6A7C256"/>
<protein>
    <recommendedName>
        <fullName evidence="2">PH domain-containing protein</fullName>
    </recommendedName>
</protein>
<dbReference type="PROSITE" id="PS50003">
    <property type="entry name" value="PH_DOMAIN"/>
    <property type="match status" value="2"/>
</dbReference>
<dbReference type="Pfam" id="PF15407">
    <property type="entry name" value="Spo7_2_N"/>
    <property type="match status" value="1"/>
</dbReference>
<dbReference type="SMART" id="SM00233">
    <property type="entry name" value="PH"/>
    <property type="match status" value="2"/>
</dbReference>
<evidence type="ECO:0000259" key="2">
    <source>
        <dbReference type="PROSITE" id="PS50003"/>
    </source>
</evidence>
<feature type="region of interest" description="Disordered" evidence="1">
    <location>
        <begin position="52"/>
        <end position="131"/>
    </location>
</feature>
<evidence type="ECO:0000313" key="4">
    <source>
        <dbReference type="Proteomes" id="UP000799421"/>
    </source>
</evidence>
<gene>
    <name evidence="3" type="ORF">K470DRAFT_214479</name>
</gene>
<reference evidence="3" key="1">
    <citation type="journal article" date="2020" name="Stud. Mycol.">
        <title>101 Dothideomycetes genomes: a test case for predicting lifestyles and emergence of pathogens.</title>
        <authorList>
            <person name="Haridas S."/>
            <person name="Albert R."/>
            <person name="Binder M."/>
            <person name="Bloem J."/>
            <person name="Labutti K."/>
            <person name="Salamov A."/>
            <person name="Andreopoulos B."/>
            <person name="Baker S."/>
            <person name="Barry K."/>
            <person name="Bills G."/>
            <person name="Bluhm B."/>
            <person name="Cannon C."/>
            <person name="Castanera R."/>
            <person name="Culley D."/>
            <person name="Daum C."/>
            <person name="Ezra D."/>
            <person name="Gonzalez J."/>
            <person name="Henrissat B."/>
            <person name="Kuo A."/>
            <person name="Liang C."/>
            <person name="Lipzen A."/>
            <person name="Lutzoni F."/>
            <person name="Magnuson J."/>
            <person name="Mondo S."/>
            <person name="Nolan M."/>
            <person name="Ohm R."/>
            <person name="Pangilinan J."/>
            <person name="Park H.-J."/>
            <person name="Ramirez L."/>
            <person name="Alfaro M."/>
            <person name="Sun H."/>
            <person name="Tritt A."/>
            <person name="Yoshinaga Y."/>
            <person name="Zwiers L.-H."/>
            <person name="Turgeon B."/>
            <person name="Goodwin S."/>
            <person name="Spatafora J."/>
            <person name="Crous P."/>
            <person name="Grigoriev I."/>
        </authorList>
    </citation>
    <scope>NUCLEOTIDE SEQUENCE</scope>
    <source>
        <strain evidence="3">CBS 480.64</strain>
    </source>
</reference>
<dbReference type="Pfam" id="PF15404">
    <property type="entry name" value="PH_4"/>
    <property type="match status" value="2"/>
</dbReference>
<dbReference type="InterPro" id="IPR057379">
    <property type="entry name" value="PH_SPO71"/>
</dbReference>
<dbReference type="Proteomes" id="UP000799421">
    <property type="component" value="Unassembled WGS sequence"/>
</dbReference>
<feature type="domain" description="PH" evidence="2">
    <location>
        <begin position="629"/>
        <end position="781"/>
    </location>
</feature>
<dbReference type="EMBL" id="MU005971">
    <property type="protein sequence ID" value="KAF2861666.1"/>
    <property type="molecule type" value="Genomic_DNA"/>
</dbReference>
<feature type="domain" description="PH" evidence="2">
    <location>
        <begin position="419"/>
        <end position="566"/>
    </location>
</feature>
<sequence>MSLPPDGLTARRLEHATAEHLHATTTRIFIGPIPDNIGYKKPWSAILRRNTQPSTPAVQPSTTLQPVTQQGNNTPEVPSLDGETQSSAERATSTTSLLGRRPQTDRAEHQPSGSLPGSLPGSPPANTPSPLRTHLRAKTQRLLALGAFHTTSIPDGEILKLNRMLIRIDTALKPLGNDLNEHISSTIPSHVTRTWREYILVCRKHTPQTILQLYQTRIITKNQPLKTHKHPKAIIPLDPKTININLYSPLDKTLCLWTANKIFYLNPQSGSTSLEWYTFLHTLLGWRRAAALDISVPDLNVTLRINEPFKQIKSLARESSTENIRSLDAERDVAESIIRQSREIVRNVPGAEEVSSRWTRLGLAWRRYDRLEWVYGPFEQQMFGTIAMVESHDLEVRGKVHYPTAVKGQDGQGGMLREPPPVEGFLARVGEKKVTRGFYYVQDQLLFYVKAGKAILPVLGRADEGEVLTREIIPYPLDGEGGIEWLTGGQDAAAWDRKVEEEAERCFRLVLSSEGFVDLTQITDVCEGDGEGVFELRMRNGGAIRLQAHDEETRDEWIPRLRALCTFWTQRIKADVELINSVRRENLQTLKIDEGIETIVSSSAPKWETRRAFASPTIYNFCGIAQCRTIHLSGVLFRKPRRYATFTRCFVVLCQGQLILFRERQRVGVLDLKDCYLYSGALTENDVLYHNRTFDSNQPGRDALPRYYPEDGWRSTDEDSGLTFVVWRSMARAWVWGDGKGEVSRLARVAKLGSKGRSVVFKARSRVERDRWVMGIQVEIERLIARRKGDDDYLRLVD</sequence>
<evidence type="ECO:0000256" key="1">
    <source>
        <dbReference type="SAM" id="MobiDB-lite"/>
    </source>
</evidence>
<dbReference type="InterPro" id="IPR039486">
    <property type="entry name" value="Mug56/Spo71_PH"/>
</dbReference>
<feature type="compositionally biased region" description="Low complexity" evidence="1">
    <location>
        <begin position="111"/>
        <end position="120"/>
    </location>
</feature>
<proteinExistence type="predicted"/>
<dbReference type="InterPro" id="IPR040345">
    <property type="entry name" value="Mug56/Spo71"/>
</dbReference>
<organism evidence="3 4">
    <name type="scientific">Piedraia hortae CBS 480.64</name>
    <dbReference type="NCBI Taxonomy" id="1314780"/>
    <lineage>
        <taxon>Eukaryota</taxon>
        <taxon>Fungi</taxon>
        <taxon>Dikarya</taxon>
        <taxon>Ascomycota</taxon>
        <taxon>Pezizomycotina</taxon>
        <taxon>Dothideomycetes</taxon>
        <taxon>Dothideomycetidae</taxon>
        <taxon>Capnodiales</taxon>
        <taxon>Piedraiaceae</taxon>
        <taxon>Piedraia</taxon>
    </lineage>
</organism>
<dbReference type="InterPro" id="IPR011993">
    <property type="entry name" value="PH-like_dom_sf"/>
</dbReference>
<dbReference type="GO" id="GO:1902657">
    <property type="term" value="P:protein localization to prospore membrane"/>
    <property type="evidence" value="ECO:0007669"/>
    <property type="project" value="InterPro"/>
</dbReference>
<keyword evidence="4" id="KW-1185">Reference proteome</keyword>